<dbReference type="PANTHER" id="PTHR39569:SF1">
    <property type="entry name" value="INORGANIC TRIPHOSPHATASE"/>
    <property type="match status" value="1"/>
</dbReference>
<dbReference type="SUPFAM" id="SSF55154">
    <property type="entry name" value="CYTH-like phosphatases"/>
    <property type="match status" value="1"/>
</dbReference>
<feature type="domain" description="CYTH" evidence="1">
    <location>
        <begin position="1"/>
        <end position="208"/>
    </location>
</feature>
<dbReference type="Gene3D" id="1.40.20.10">
    <property type="entry name" value="CHAD domain"/>
    <property type="match status" value="1"/>
</dbReference>
<evidence type="ECO:0000313" key="3">
    <source>
        <dbReference type="EMBL" id="MEM4988183.1"/>
    </source>
</evidence>
<dbReference type="EMBL" id="JBANDC010000007">
    <property type="protein sequence ID" value="MEM4988183.1"/>
    <property type="molecule type" value="Genomic_DNA"/>
</dbReference>
<proteinExistence type="predicted"/>
<dbReference type="InterPro" id="IPR023577">
    <property type="entry name" value="CYTH_domain"/>
</dbReference>
<sequence length="514" mass="56413">MEIELKLLLEPRDVASFRRHPLLKHYATGKPRSQQLTSIYFDTPDLHLQRSHTALRVRKAGSRWIQTCKSGGQAAAGLHQRPEWESEVSGAAPDLHALRGLLEPGSAVAALLAAPSLANRLLPIFTTQFKRTIWLLRSQAGDEVELALDQGEILHGGKRIPISEIELELKAGNAASLFELALALQQTLPLRAANASKAERGYAMHAPHAPAVVKAKPIELASGLTLEQGFQALLGNCLAQMQGNEDGVVHGADPESLHQMRVGLRRLRAVLGLFKKVIPAQPEIAERLDWLAATLGPARDWEVLAVATLDEAVRRCPDERQLDSLRQLTFSEAGRRRQAVATAVTSRAYTRLLLLLGSWIEGRRWREELGAGQVAALSAPLEKFAVRKLAGLQKKLLKRGSRIKRQDAARRHRVRIAAKKARYATEFFVSYFPARHTHAYLAALGDLQDGLGADNDRSVAAQLLQQLAELHPELAGSCGVAVSLLASGGKHRPEISRLWRRFAGLKPPVRGHSS</sequence>
<dbReference type="Proteomes" id="UP001495910">
    <property type="component" value="Unassembled WGS sequence"/>
</dbReference>
<feature type="domain" description="CHAD" evidence="2">
    <location>
        <begin position="223"/>
        <end position="514"/>
    </location>
</feature>
<dbReference type="InterPro" id="IPR039013">
    <property type="entry name" value="YgiF"/>
</dbReference>
<organism evidence="3 4">
    <name type="scientific">Collimonas rhizosphaerae</name>
    <dbReference type="NCBI Taxonomy" id="3126357"/>
    <lineage>
        <taxon>Bacteria</taxon>
        <taxon>Pseudomonadati</taxon>
        <taxon>Pseudomonadota</taxon>
        <taxon>Betaproteobacteria</taxon>
        <taxon>Burkholderiales</taxon>
        <taxon>Oxalobacteraceae</taxon>
        <taxon>Collimonas</taxon>
    </lineage>
</organism>
<dbReference type="RefSeq" id="WP_342829646.1">
    <property type="nucleotide sequence ID" value="NZ_JBANDC010000007.1"/>
</dbReference>
<protein>
    <submittedName>
        <fullName evidence="3">CHAD domain-containing protein</fullName>
    </submittedName>
</protein>
<comment type="caution">
    <text evidence="3">The sequence shown here is derived from an EMBL/GenBank/DDBJ whole genome shotgun (WGS) entry which is preliminary data.</text>
</comment>
<dbReference type="InterPro" id="IPR038186">
    <property type="entry name" value="CHAD_dom_sf"/>
</dbReference>
<evidence type="ECO:0000259" key="1">
    <source>
        <dbReference type="PROSITE" id="PS51707"/>
    </source>
</evidence>
<dbReference type="Pfam" id="PF01928">
    <property type="entry name" value="CYTH"/>
    <property type="match status" value="1"/>
</dbReference>
<evidence type="ECO:0000313" key="4">
    <source>
        <dbReference type="Proteomes" id="UP001495910"/>
    </source>
</evidence>
<name>A0ABU9PVY3_9BURK</name>
<dbReference type="SMART" id="SM00880">
    <property type="entry name" value="CHAD"/>
    <property type="match status" value="1"/>
</dbReference>
<dbReference type="PANTHER" id="PTHR39569">
    <property type="entry name" value="INORGANIC TRIPHOSPHATASE"/>
    <property type="match status" value="1"/>
</dbReference>
<dbReference type="PROSITE" id="PS51707">
    <property type="entry name" value="CYTH"/>
    <property type="match status" value="1"/>
</dbReference>
<dbReference type="SMART" id="SM01118">
    <property type="entry name" value="CYTH"/>
    <property type="match status" value="1"/>
</dbReference>
<reference evidence="3 4" key="1">
    <citation type="submission" date="2024-02" db="EMBL/GenBank/DDBJ databases">
        <title>Draft genome sequence of Collimonas sp. strain H4R21, an effective mineral-weathering bacterial strain isolated from the beech rhizosphere.</title>
        <authorList>
            <person name="Morin E."/>
            <person name="Uroz S."/>
            <person name="Leveau J.H.J."/>
            <person name="Kumar R."/>
            <person name="Rey M.W."/>
            <person name="Pham J."/>
        </authorList>
    </citation>
    <scope>NUCLEOTIDE SEQUENCE [LARGE SCALE GENOMIC DNA]</scope>
    <source>
        <strain evidence="3 4">H4R21</strain>
    </source>
</reference>
<keyword evidence="4" id="KW-1185">Reference proteome</keyword>
<dbReference type="CDD" id="cd07756">
    <property type="entry name" value="CYTH-like_Pase_CHAD"/>
    <property type="match status" value="1"/>
</dbReference>
<accession>A0ABU9PVY3</accession>
<dbReference type="Gene3D" id="2.40.320.10">
    <property type="entry name" value="Hypothetical Protein Pfu-838710-001"/>
    <property type="match status" value="1"/>
</dbReference>
<evidence type="ECO:0000259" key="2">
    <source>
        <dbReference type="PROSITE" id="PS51708"/>
    </source>
</evidence>
<dbReference type="InterPro" id="IPR033469">
    <property type="entry name" value="CYTH-like_dom_sf"/>
</dbReference>
<gene>
    <name evidence="3" type="ORF">V8G57_12375</name>
</gene>
<dbReference type="Pfam" id="PF05235">
    <property type="entry name" value="CHAD"/>
    <property type="match status" value="1"/>
</dbReference>
<dbReference type="PROSITE" id="PS51708">
    <property type="entry name" value="CHAD"/>
    <property type="match status" value="1"/>
</dbReference>
<dbReference type="InterPro" id="IPR007899">
    <property type="entry name" value="CHAD_dom"/>
</dbReference>